<dbReference type="Pfam" id="PF00480">
    <property type="entry name" value="ROK"/>
    <property type="match status" value="1"/>
</dbReference>
<accession>A0A6A0B9A4</accession>
<sequence>MTYYIGFDIGGTTVKYGLITESGEIVEKGLFATTPDDGDLIVSNMAAQISKFQEIYEIKSVGISVPGIVRADGYMVTGGAIKPFYDINLKEKCEQVFALPVIVRNDANCAAIAEHWIGNAQGVENYIAIVLGTAVGCGIIINHKIYQGAHGAAGEAGWTMQYPLDYSHNLEQESWNFTSGVVLGLYKRYEKASGKAVSDARVILDLARNGDDIAVQVMNQYYDDVAKGLLNLIATFDPEVLLLGGGISANEEFISNLSARIDKIKKNHKTLNKLTGITVAEVKPCYLRNDAGLIGAVYEAMMEFK</sequence>
<dbReference type="InterPro" id="IPR043129">
    <property type="entry name" value="ATPase_NBD"/>
</dbReference>
<dbReference type="Gene3D" id="3.30.420.40">
    <property type="match status" value="2"/>
</dbReference>
<name>A0A6A0B9A4_9LACT</name>
<dbReference type="Proteomes" id="UP000480303">
    <property type="component" value="Unassembled WGS sequence"/>
</dbReference>
<dbReference type="AlphaFoldDB" id="A0A6A0B9A4"/>
<comment type="caution">
    <text evidence="2">The sequence shown here is derived from an EMBL/GenBank/DDBJ whole genome shotgun (WGS) entry which is preliminary data.</text>
</comment>
<evidence type="ECO:0000256" key="1">
    <source>
        <dbReference type="ARBA" id="ARBA00006479"/>
    </source>
</evidence>
<organism evidence="2 3">
    <name type="scientific">Pseudolactococcus hodotermopsidis</name>
    <dbReference type="NCBI Taxonomy" id="2709157"/>
    <lineage>
        <taxon>Bacteria</taxon>
        <taxon>Bacillati</taxon>
        <taxon>Bacillota</taxon>
        <taxon>Bacilli</taxon>
        <taxon>Lactobacillales</taxon>
        <taxon>Streptococcaceae</taxon>
        <taxon>Pseudolactococcus</taxon>
    </lineage>
</organism>
<proteinExistence type="inferred from homology"/>
<dbReference type="PANTHER" id="PTHR18964">
    <property type="entry name" value="ROK (REPRESSOR, ORF, KINASE) FAMILY"/>
    <property type="match status" value="1"/>
</dbReference>
<evidence type="ECO:0000313" key="3">
    <source>
        <dbReference type="Proteomes" id="UP000480303"/>
    </source>
</evidence>
<dbReference type="RefSeq" id="WP_172207795.1">
    <property type="nucleotide sequence ID" value="NZ_BLLI01000010.1"/>
</dbReference>
<gene>
    <name evidence="2" type="ORF">Hs30E_05600</name>
</gene>
<reference evidence="2 3" key="1">
    <citation type="submission" date="2020-02" db="EMBL/GenBank/DDBJ databases">
        <title>Draft genome sequence of Lactococcus sp. Hs30E4-3.</title>
        <authorList>
            <person name="Noda S."/>
            <person name="Yuki M."/>
            <person name="Ohkuma M."/>
        </authorList>
    </citation>
    <scope>NUCLEOTIDE SEQUENCE [LARGE SCALE GENOMIC DNA]</scope>
    <source>
        <strain evidence="2 3">Hs30E4-3</strain>
    </source>
</reference>
<dbReference type="InterPro" id="IPR000600">
    <property type="entry name" value="ROK"/>
</dbReference>
<dbReference type="EMBL" id="BLLI01000010">
    <property type="protein sequence ID" value="GFH42009.1"/>
    <property type="molecule type" value="Genomic_DNA"/>
</dbReference>
<dbReference type="SUPFAM" id="SSF53067">
    <property type="entry name" value="Actin-like ATPase domain"/>
    <property type="match status" value="1"/>
</dbReference>
<evidence type="ECO:0000313" key="2">
    <source>
        <dbReference type="EMBL" id="GFH42009.1"/>
    </source>
</evidence>
<keyword evidence="3" id="KW-1185">Reference proteome</keyword>
<dbReference type="PANTHER" id="PTHR18964:SF165">
    <property type="entry name" value="BETA-GLUCOSIDE KINASE"/>
    <property type="match status" value="1"/>
</dbReference>
<protein>
    <submittedName>
        <fullName evidence="2">Transcriptional regulator</fullName>
    </submittedName>
</protein>
<comment type="similarity">
    <text evidence="1">Belongs to the ROK (NagC/XylR) family.</text>
</comment>